<dbReference type="Gene3D" id="3.20.20.140">
    <property type="entry name" value="Metal-dependent hydrolases"/>
    <property type="match status" value="1"/>
</dbReference>
<dbReference type="InterPro" id="IPR003141">
    <property type="entry name" value="Pol/His_phosphatase_N"/>
</dbReference>
<dbReference type="EMBL" id="WVIC01000023">
    <property type="protein sequence ID" value="NCJ07266.1"/>
    <property type="molecule type" value="Genomic_DNA"/>
</dbReference>
<accession>A0A8K2A7T9</accession>
<dbReference type="RefSeq" id="WP_161825742.1">
    <property type="nucleotide sequence ID" value="NZ_WVIC01000023.1"/>
</dbReference>
<evidence type="ECO:0000313" key="3">
    <source>
        <dbReference type="Proteomes" id="UP000607397"/>
    </source>
</evidence>
<feature type="domain" description="Polymerase/histidinol phosphatase N-terminal" evidence="1">
    <location>
        <begin position="31"/>
        <end position="105"/>
    </location>
</feature>
<evidence type="ECO:0000259" key="1">
    <source>
        <dbReference type="SMART" id="SM00481"/>
    </source>
</evidence>
<dbReference type="InterPro" id="IPR004013">
    <property type="entry name" value="PHP_dom"/>
</dbReference>
<dbReference type="SMART" id="SM00481">
    <property type="entry name" value="POLIIIAc"/>
    <property type="match status" value="1"/>
</dbReference>
<gene>
    <name evidence="2" type="ORF">GS597_12270</name>
</gene>
<proteinExistence type="predicted"/>
<dbReference type="AlphaFoldDB" id="A0A8K2A7T9"/>
<dbReference type="PANTHER" id="PTHR42924:SF3">
    <property type="entry name" value="POLYMERASE_HISTIDINOL PHOSPHATASE N-TERMINAL DOMAIN-CONTAINING PROTEIN"/>
    <property type="match status" value="1"/>
</dbReference>
<reference evidence="2" key="1">
    <citation type="submission" date="2019-12" db="EMBL/GenBank/DDBJ databases">
        <title>High-Quality draft genome sequences of three cyanobacteria isolated from the limestone walls of the Old Cathedral of Coimbra.</title>
        <authorList>
            <person name="Tiago I."/>
            <person name="Soares F."/>
            <person name="Portugal A."/>
        </authorList>
    </citation>
    <scope>NUCLEOTIDE SEQUENCE [LARGE SCALE GENOMIC DNA]</scope>
    <source>
        <strain evidence="2">C</strain>
    </source>
</reference>
<evidence type="ECO:0000313" key="2">
    <source>
        <dbReference type="EMBL" id="NCJ07266.1"/>
    </source>
</evidence>
<dbReference type="Proteomes" id="UP000607397">
    <property type="component" value="Unassembled WGS sequence"/>
</dbReference>
<dbReference type="InterPro" id="IPR052018">
    <property type="entry name" value="PHP_domain"/>
</dbReference>
<protein>
    <submittedName>
        <fullName evidence="2">PHP domain-containing protein</fullName>
    </submittedName>
</protein>
<name>A0A8K2A7T9_9CYAN</name>
<dbReference type="PANTHER" id="PTHR42924">
    <property type="entry name" value="EXONUCLEASE"/>
    <property type="match status" value="1"/>
</dbReference>
<dbReference type="SUPFAM" id="SSF89550">
    <property type="entry name" value="PHP domain-like"/>
    <property type="match status" value="1"/>
</dbReference>
<dbReference type="InterPro" id="IPR016195">
    <property type="entry name" value="Pol/histidinol_Pase-like"/>
</dbReference>
<sequence>MTLVSTERRGTTATLKTVFQDLQADSCPYLYNFHLHTVFSDGQLHPDRLMQQAVAHGLEGLAITDHHTVAGYRAAHLWLESLRSRSAQAEPLPQLWSGIEINANLTGVEVHILGYGFDCNHPVLYPYTQGTTALGKSYEAEQVIAAIQGAGGIAILAHPARYRHPASDLVAAAVTLGIDGLETYYCYANQDPWQPSATQTQDMLTLGQRYSLLKTCGTDTHGSSILRRL</sequence>
<comment type="caution">
    <text evidence="2">The sequence shown here is derived from an EMBL/GenBank/DDBJ whole genome shotgun (WGS) entry which is preliminary data.</text>
</comment>
<dbReference type="GO" id="GO:0035312">
    <property type="term" value="F:5'-3' DNA exonuclease activity"/>
    <property type="evidence" value="ECO:0007669"/>
    <property type="project" value="TreeGrafter"/>
</dbReference>
<dbReference type="CDD" id="cd07438">
    <property type="entry name" value="PHP_HisPPase_AMP"/>
    <property type="match status" value="1"/>
</dbReference>
<dbReference type="GO" id="GO:0004534">
    <property type="term" value="F:5'-3' RNA exonuclease activity"/>
    <property type="evidence" value="ECO:0007669"/>
    <property type="project" value="TreeGrafter"/>
</dbReference>
<dbReference type="Pfam" id="PF02811">
    <property type="entry name" value="PHP"/>
    <property type="match status" value="1"/>
</dbReference>
<organism evidence="2 3">
    <name type="scientific">Petrachloros mirabilis ULC683</name>
    <dbReference type="NCBI Taxonomy" id="2781853"/>
    <lineage>
        <taxon>Bacteria</taxon>
        <taxon>Bacillati</taxon>
        <taxon>Cyanobacteriota</taxon>
        <taxon>Cyanophyceae</taxon>
        <taxon>Synechococcales</taxon>
        <taxon>Petrachlorosaceae</taxon>
        <taxon>Petrachloros</taxon>
        <taxon>Petrachloros mirabilis</taxon>
    </lineage>
</organism>
<keyword evidence="3" id="KW-1185">Reference proteome</keyword>